<dbReference type="InterPro" id="IPR000719">
    <property type="entry name" value="Prot_kinase_dom"/>
</dbReference>
<evidence type="ECO:0000256" key="9">
    <source>
        <dbReference type="ARBA" id="ARBA00048679"/>
    </source>
</evidence>
<dbReference type="EMBL" id="JADCNL010000019">
    <property type="protein sequence ID" value="KAG0452217.1"/>
    <property type="molecule type" value="Genomic_DNA"/>
</dbReference>
<evidence type="ECO:0000256" key="7">
    <source>
        <dbReference type="ARBA" id="ARBA00022840"/>
    </source>
</evidence>
<comment type="caution">
    <text evidence="14">The sequence shown here is derived from an EMBL/GenBank/DDBJ whole genome shotgun (WGS) entry which is preliminary data.</text>
</comment>
<evidence type="ECO:0000313" key="14">
    <source>
        <dbReference type="EMBL" id="KAG0452217.1"/>
    </source>
</evidence>
<comment type="similarity">
    <text evidence="1">Belongs to the protein kinase superfamily. AGC Ser/Thr protein kinase family.</text>
</comment>
<dbReference type="Pfam" id="PF00069">
    <property type="entry name" value="Pkinase"/>
    <property type="match status" value="2"/>
</dbReference>
<organism evidence="14 15">
    <name type="scientific">Vanilla planifolia</name>
    <name type="common">Vanilla</name>
    <dbReference type="NCBI Taxonomy" id="51239"/>
    <lineage>
        <taxon>Eukaryota</taxon>
        <taxon>Viridiplantae</taxon>
        <taxon>Streptophyta</taxon>
        <taxon>Embryophyta</taxon>
        <taxon>Tracheophyta</taxon>
        <taxon>Spermatophyta</taxon>
        <taxon>Magnoliopsida</taxon>
        <taxon>Liliopsida</taxon>
        <taxon>Asparagales</taxon>
        <taxon>Orchidaceae</taxon>
        <taxon>Vanilloideae</taxon>
        <taxon>Vanilleae</taxon>
        <taxon>Vanilla</taxon>
    </lineage>
</organism>
<evidence type="ECO:0000256" key="11">
    <source>
        <dbReference type="ARBA" id="ARBA00074231"/>
    </source>
</evidence>
<dbReference type="SMART" id="SM00220">
    <property type="entry name" value="S_TKc"/>
    <property type="match status" value="1"/>
</dbReference>
<evidence type="ECO:0000259" key="13">
    <source>
        <dbReference type="PROSITE" id="PS50011"/>
    </source>
</evidence>
<dbReference type="FunFam" id="1.10.510.10:FF:000028">
    <property type="entry name" value="serine/threonine-protein kinase D6PK-like"/>
    <property type="match status" value="1"/>
</dbReference>
<evidence type="ECO:0000256" key="5">
    <source>
        <dbReference type="ARBA" id="ARBA00022741"/>
    </source>
</evidence>
<evidence type="ECO:0000256" key="12">
    <source>
        <dbReference type="SAM" id="MobiDB-lite"/>
    </source>
</evidence>
<keyword evidence="3" id="KW-0723">Serine/threonine-protein kinase</keyword>
<sequence>MGHGSASEIVESMEEQLRNNCNRTKLLCINLREYDKKSYGYPIRDKPFQFIEAFDLQKPAVVFSSSYQIAIEMQRKDAPKRSIRTGASKESGIETSKTPTLKEALRKLCISQASEQAATKRTSKPNGLSDMSEAVAIRRLVSSMIVEDSKCYYSIDENSGSLLEISIATESSTPNSPHIQACGSSYTELFDTAVSSSKHVAVPTHHVAKKGIQKVLAPPIRLVSSQKTDAIKNSVQCVVCPPSTKPRSQTTRILERGKKGKIDLKACKSGPELGVRLNKLRTNPQMTKKTTKNDFYPLKEGLQKSDLSVGGHTRCIKADDAGNVCTNSKLGCRKQVSTPSVVLKHDKEVSSMKKDDASCKCVCNSNDQSFTKDTAAKVIKSLILREKETPQKILSSLGTNSTSDESNQSTSSASAIRRHMSNGIRWTAINNAVIQHGGLEFNSFKLIKKLGCGDIGTVYLAELSGSECLFALKVMDIEFLINRKKMLRAQTEREILQILDHPFLPTLYAFFTSGKFSCLVMEYCPGGDLHILRQRQPGRRYAESEARFYAAEVLLALEYLHMLGVIYRDLKPENILVREDGHIMLSDFDLSLRCNVNPTLLTSSTLEREAAEKSMPGPCSTSNCINPHCLQPSFSSISCFTPRLLSLPMAKALKRKFDITTRVTPFLQLVAEPTDARSNSFVGTHEYLAPEIIKGDGHGNAVDWWTFGVFLYELLYGRTPFRGSGNEETMTNVICQSLEFPEMPVVSTSARDLIKGLLVKEPEHRLGSAKGAAEIKHHPFFGGVNWALIRCTEPPEVPGRFELGGTLVSSKPKEWKSPELGSEGEDLKFMLF</sequence>
<evidence type="ECO:0000256" key="8">
    <source>
        <dbReference type="ARBA" id="ARBA00047899"/>
    </source>
</evidence>
<dbReference type="AlphaFoldDB" id="A0A835PL55"/>
<evidence type="ECO:0000256" key="2">
    <source>
        <dbReference type="ARBA" id="ARBA00012513"/>
    </source>
</evidence>
<dbReference type="OrthoDB" id="414863at2759"/>
<dbReference type="CDD" id="cd05574">
    <property type="entry name" value="STKc_phototropin_like"/>
    <property type="match status" value="1"/>
</dbReference>
<dbReference type="PROSITE" id="PS00108">
    <property type="entry name" value="PROTEIN_KINASE_ST"/>
    <property type="match status" value="1"/>
</dbReference>
<name>A0A835PL55_VANPL</name>
<protein>
    <recommendedName>
        <fullName evidence="11">Protein kinase G11A</fullName>
        <ecNumber evidence="2">2.7.11.1</ecNumber>
    </recommendedName>
</protein>
<dbReference type="GO" id="GO:0004674">
    <property type="term" value="F:protein serine/threonine kinase activity"/>
    <property type="evidence" value="ECO:0007669"/>
    <property type="project" value="UniProtKB-KW"/>
</dbReference>
<dbReference type="FunFam" id="3.30.200.20:FF:000032">
    <property type="entry name" value="Serine/threonine-protein kinase D6PK-like"/>
    <property type="match status" value="1"/>
</dbReference>
<feature type="region of interest" description="Disordered" evidence="12">
    <location>
        <begin position="395"/>
        <end position="414"/>
    </location>
</feature>
<dbReference type="Gene3D" id="3.30.200.20">
    <property type="entry name" value="Phosphorylase Kinase, domain 1"/>
    <property type="match status" value="1"/>
</dbReference>
<dbReference type="InterPro" id="IPR008271">
    <property type="entry name" value="Ser/Thr_kinase_AS"/>
</dbReference>
<reference evidence="14 15" key="1">
    <citation type="journal article" date="2020" name="Nat. Food">
        <title>A phased Vanilla planifolia genome enables genetic improvement of flavour and production.</title>
        <authorList>
            <person name="Hasing T."/>
            <person name="Tang H."/>
            <person name="Brym M."/>
            <person name="Khazi F."/>
            <person name="Huang T."/>
            <person name="Chambers A.H."/>
        </authorList>
    </citation>
    <scope>NUCLEOTIDE SEQUENCE [LARGE SCALE GENOMIC DNA]</scope>
    <source>
        <tissue evidence="14">Leaf</tissue>
    </source>
</reference>
<evidence type="ECO:0000256" key="4">
    <source>
        <dbReference type="ARBA" id="ARBA00022679"/>
    </source>
</evidence>
<feature type="compositionally biased region" description="Low complexity" evidence="12">
    <location>
        <begin position="399"/>
        <end position="414"/>
    </location>
</feature>
<evidence type="ECO:0000256" key="6">
    <source>
        <dbReference type="ARBA" id="ARBA00022777"/>
    </source>
</evidence>
<evidence type="ECO:0000313" key="15">
    <source>
        <dbReference type="Proteomes" id="UP000636800"/>
    </source>
</evidence>
<dbReference type="Gene3D" id="1.10.510.10">
    <property type="entry name" value="Transferase(Phosphotransferase) domain 1"/>
    <property type="match status" value="1"/>
</dbReference>
<dbReference type="FunFam" id="1.10.510.10:FF:000020">
    <property type="entry name" value="serine/threonine-protein kinase D6PK-like"/>
    <property type="match status" value="1"/>
</dbReference>
<comment type="catalytic activity">
    <reaction evidence="8">
        <text>L-threonyl-[protein] + ATP = O-phospho-L-threonyl-[protein] + ADP + H(+)</text>
        <dbReference type="Rhea" id="RHEA:46608"/>
        <dbReference type="Rhea" id="RHEA-COMP:11060"/>
        <dbReference type="Rhea" id="RHEA-COMP:11605"/>
        <dbReference type="ChEBI" id="CHEBI:15378"/>
        <dbReference type="ChEBI" id="CHEBI:30013"/>
        <dbReference type="ChEBI" id="CHEBI:30616"/>
        <dbReference type="ChEBI" id="CHEBI:61977"/>
        <dbReference type="ChEBI" id="CHEBI:456216"/>
        <dbReference type="EC" id="2.7.11.1"/>
    </reaction>
</comment>
<keyword evidence="6" id="KW-0418">Kinase</keyword>
<comment type="function">
    <text evidence="10">May play a role in the regulation of metabolism and signal transduction processes.</text>
</comment>
<comment type="catalytic activity">
    <reaction evidence="9">
        <text>L-seryl-[protein] + ATP = O-phospho-L-seryl-[protein] + ADP + H(+)</text>
        <dbReference type="Rhea" id="RHEA:17989"/>
        <dbReference type="Rhea" id="RHEA-COMP:9863"/>
        <dbReference type="Rhea" id="RHEA-COMP:11604"/>
        <dbReference type="ChEBI" id="CHEBI:15378"/>
        <dbReference type="ChEBI" id="CHEBI:29999"/>
        <dbReference type="ChEBI" id="CHEBI:30616"/>
        <dbReference type="ChEBI" id="CHEBI:83421"/>
        <dbReference type="ChEBI" id="CHEBI:456216"/>
        <dbReference type="EC" id="2.7.11.1"/>
    </reaction>
</comment>
<dbReference type="InterPro" id="IPR011009">
    <property type="entry name" value="Kinase-like_dom_sf"/>
</dbReference>
<proteinExistence type="inferred from homology"/>
<keyword evidence="7" id="KW-0067">ATP-binding</keyword>
<keyword evidence="4" id="KW-0808">Transferase</keyword>
<evidence type="ECO:0000256" key="1">
    <source>
        <dbReference type="ARBA" id="ARBA00009903"/>
    </source>
</evidence>
<dbReference type="GO" id="GO:0005524">
    <property type="term" value="F:ATP binding"/>
    <property type="evidence" value="ECO:0007669"/>
    <property type="project" value="UniProtKB-KW"/>
</dbReference>
<keyword evidence="5" id="KW-0547">Nucleotide-binding</keyword>
<feature type="domain" description="Protein kinase" evidence="13">
    <location>
        <begin position="444"/>
        <end position="781"/>
    </location>
</feature>
<evidence type="ECO:0000256" key="10">
    <source>
        <dbReference type="ARBA" id="ARBA00053984"/>
    </source>
</evidence>
<dbReference type="Proteomes" id="UP000636800">
    <property type="component" value="Unassembled WGS sequence"/>
</dbReference>
<dbReference type="PROSITE" id="PS50011">
    <property type="entry name" value="PROTEIN_KINASE_DOM"/>
    <property type="match status" value="1"/>
</dbReference>
<dbReference type="SUPFAM" id="SSF56112">
    <property type="entry name" value="Protein kinase-like (PK-like)"/>
    <property type="match status" value="1"/>
</dbReference>
<dbReference type="EC" id="2.7.11.1" evidence="2"/>
<gene>
    <name evidence="14" type="ORF">HPP92_026094</name>
</gene>
<evidence type="ECO:0000256" key="3">
    <source>
        <dbReference type="ARBA" id="ARBA00022527"/>
    </source>
</evidence>
<dbReference type="PANTHER" id="PTHR45637">
    <property type="entry name" value="FLIPPASE KINASE 1-RELATED"/>
    <property type="match status" value="1"/>
</dbReference>
<accession>A0A835PL55</accession>
<keyword evidence="15" id="KW-1185">Reference proteome</keyword>